<dbReference type="PANTHER" id="PTHR23294">
    <property type="entry name" value="ET TRANSLATION PRODUCT-RELATED"/>
    <property type="match status" value="1"/>
</dbReference>
<dbReference type="Pfam" id="PF05978">
    <property type="entry name" value="UNC-93"/>
    <property type="match status" value="2"/>
</dbReference>
<sequence>MRSRNRSTPHSSPLPHIVTKSRRYNRKHSKHQSSLSLSSNITNMFAAIDKYLAKNTPLWYRTPVVQTSALGLVFFWVFAAYTTVQFYSSSIYGSELAADCVSAVYLTFTVTCLVAPGIINKFGCRVAMFTGVICYGNLVLASLIYFEYGVEGVRWARRLVVAGGAVLGIGASALWTAQGRLILQYAARAEELEHIKNQLDSKSSGNGTKGKAGTLMSIFWAIFQCSSLVGGSISFIYYNKKPEGSTSLYILFLGFIFIGAIFTQFLLPPSMLQSNHKVNEEKDLEMKSEQTPLSADSSAQYGDGSQMSEKNENGATIKEELSTKSWFEEAKGTLQIFLTREMMYLSPLFMYTGFNQPYQQATFGNRFFTKRTIGAELIIFHLMEILGAIVVGRFLDNEKSKCDSQRKRAIICLVSFVLINGAGNVIAFFQEISAKHSISIANDISEMRAIVPSTAFALWGFADAQIQVYCYWLIGSFYSSGHDHSRAVGWYKCVQSLGTAIGFFLIPTQRLSEVAQLSVSSFLFLLGTALSFTQLPSTTAL</sequence>
<evidence type="ECO:0000313" key="8">
    <source>
        <dbReference type="Proteomes" id="UP001224775"/>
    </source>
</evidence>
<accession>A0AAD8Y080</accession>
<keyword evidence="3 6" id="KW-1133">Transmembrane helix</keyword>
<organism evidence="7 8">
    <name type="scientific">Skeletonema marinoi</name>
    <dbReference type="NCBI Taxonomy" id="267567"/>
    <lineage>
        <taxon>Eukaryota</taxon>
        <taxon>Sar</taxon>
        <taxon>Stramenopiles</taxon>
        <taxon>Ochrophyta</taxon>
        <taxon>Bacillariophyta</taxon>
        <taxon>Coscinodiscophyceae</taxon>
        <taxon>Thalassiosirophycidae</taxon>
        <taxon>Thalassiosirales</taxon>
        <taxon>Skeletonemataceae</taxon>
        <taxon>Skeletonema</taxon>
        <taxon>Skeletonema marinoi-dohrnii complex</taxon>
    </lineage>
</organism>
<gene>
    <name evidence="7" type="ORF">QTG54_012568</name>
</gene>
<dbReference type="SUPFAM" id="SSF103473">
    <property type="entry name" value="MFS general substrate transporter"/>
    <property type="match status" value="1"/>
</dbReference>
<comment type="subcellular location">
    <subcellularLocation>
        <location evidence="1">Membrane</location>
        <topology evidence="1">Multi-pass membrane protein</topology>
    </subcellularLocation>
</comment>
<feature type="transmembrane region" description="Helical" evidence="6">
    <location>
        <begin position="64"/>
        <end position="84"/>
    </location>
</feature>
<comment type="caution">
    <text evidence="7">The sequence shown here is derived from an EMBL/GenBank/DDBJ whole genome shotgun (WGS) entry which is preliminary data.</text>
</comment>
<feature type="region of interest" description="Disordered" evidence="5">
    <location>
        <begin position="281"/>
        <end position="314"/>
    </location>
</feature>
<dbReference type="InterPro" id="IPR051617">
    <property type="entry name" value="UNC-93-like_regulator"/>
</dbReference>
<feature type="transmembrane region" description="Helical" evidence="6">
    <location>
        <begin position="126"/>
        <end position="146"/>
    </location>
</feature>
<keyword evidence="4 6" id="KW-0472">Membrane</keyword>
<feature type="compositionally biased region" description="Polar residues" evidence="5">
    <location>
        <begin position="289"/>
        <end position="308"/>
    </location>
</feature>
<feature type="transmembrane region" description="Helical" evidence="6">
    <location>
        <begin position="158"/>
        <end position="177"/>
    </location>
</feature>
<evidence type="ECO:0000313" key="7">
    <source>
        <dbReference type="EMBL" id="KAK1736546.1"/>
    </source>
</evidence>
<evidence type="ECO:0000256" key="6">
    <source>
        <dbReference type="SAM" id="Phobius"/>
    </source>
</evidence>
<dbReference type="Gene3D" id="1.20.1250.20">
    <property type="entry name" value="MFS general substrate transporter like domains"/>
    <property type="match status" value="1"/>
</dbReference>
<dbReference type="Proteomes" id="UP001224775">
    <property type="component" value="Unassembled WGS sequence"/>
</dbReference>
<name>A0AAD8Y080_9STRA</name>
<proteinExistence type="predicted"/>
<evidence type="ECO:0000256" key="5">
    <source>
        <dbReference type="SAM" id="MobiDB-lite"/>
    </source>
</evidence>
<evidence type="ECO:0000256" key="2">
    <source>
        <dbReference type="ARBA" id="ARBA00022692"/>
    </source>
</evidence>
<feature type="transmembrane region" description="Helical" evidence="6">
    <location>
        <begin position="249"/>
        <end position="267"/>
    </location>
</feature>
<feature type="transmembrane region" description="Helical" evidence="6">
    <location>
        <begin position="218"/>
        <end position="237"/>
    </location>
</feature>
<protein>
    <submittedName>
        <fullName evidence="7">MFS transporter</fullName>
    </submittedName>
</protein>
<evidence type="ECO:0000256" key="1">
    <source>
        <dbReference type="ARBA" id="ARBA00004141"/>
    </source>
</evidence>
<dbReference type="InterPro" id="IPR010291">
    <property type="entry name" value="Ion_channel_UNC-93"/>
</dbReference>
<dbReference type="PANTHER" id="PTHR23294:SF59">
    <property type="entry name" value="UNC93-LIKE PROTEIN C922.05C"/>
    <property type="match status" value="1"/>
</dbReference>
<dbReference type="AlphaFoldDB" id="A0AAD8Y080"/>
<dbReference type="InterPro" id="IPR036259">
    <property type="entry name" value="MFS_trans_sf"/>
</dbReference>
<dbReference type="EMBL" id="JATAAI010000028">
    <property type="protein sequence ID" value="KAK1736546.1"/>
    <property type="molecule type" value="Genomic_DNA"/>
</dbReference>
<feature type="transmembrane region" description="Helical" evidence="6">
    <location>
        <begin position="407"/>
        <end position="429"/>
    </location>
</feature>
<evidence type="ECO:0000256" key="4">
    <source>
        <dbReference type="ARBA" id="ARBA00023136"/>
    </source>
</evidence>
<evidence type="ECO:0000256" key="3">
    <source>
        <dbReference type="ARBA" id="ARBA00022989"/>
    </source>
</evidence>
<feature type="transmembrane region" description="Helical" evidence="6">
    <location>
        <begin position="373"/>
        <end position="395"/>
    </location>
</feature>
<keyword evidence="8" id="KW-1185">Reference proteome</keyword>
<keyword evidence="2 6" id="KW-0812">Transmembrane</keyword>
<reference evidence="7" key="1">
    <citation type="submission" date="2023-06" db="EMBL/GenBank/DDBJ databases">
        <title>Survivors Of The Sea: Transcriptome response of Skeletonema marinoi to long-term dormancy.</title>
        <authorList>
            <person name="Pinder M.I.M."/>
            <person name="Kourtchenko O."/>
            <person name="Robertson E.K."/>
            <person name="Larsson T."/>
            <person name="Maumus F."/>
            <person name="Osuna-Cruz C.M."/>
            <person name="Vancaester E."/>
            <person name="Stenow R."/>
            <person name="Vandepoele K."/>
            <person name="Ploug H."/>
            <person name="Bruchert V."/>
            <person name="Godhe A."/>
            <person name="Topel M."/>
        </authorList>
    </citation>
    <scope>NUCLEOTIDE SEQUENCE</scope>
    <source>
        <strain evidence="7">R05AC</strain>
    </source>
</reference>
<dbReference type="GO" id="GO:0016020">
    <property type="term" value="C:membrane"/>
    <property type="evidence" value="ECO:0007669"/>
    <property type="project" value="UniProtKB-SubCell"/>
</dbReference>